<dbReference type="GO" id="GO:0005737">
    <property type="term" value="C:cytoplasm"/>
    <property type="evidence" value="ECO:0007669"/>
    <property type="project" value="TreeGrafter"/>
</dbReference>
<accession>A0A520LNJ5</accession>
<proteinExistence type="predicted"/>
<dbReference type="InterPro" id="IPR002694">
    <property type="entry name" value="Znf_CHC2"/>
</dbReference>
<evidence type="ECO:0000256" key="2">
    <source>
        <dbReference type="ARBA" id="ARBA00022771"/>
    </source>
</evidence>
<dbReference type="SUPFAM" id="SSF57783">
    <property type="entry name" value="Zinc beta-ribbon"/>
    <property type="match status" value="1"/>
</dbReference>
<comment type="caution">
    <text evidence="5">The sequence shown here is derived from an EMBL/GenBank/DDBJ whole genome shotgun (WGS) entry which is preliminary data.</text>
</comment>
<dbReference type="GO" id="GO:0003899">
    <property type="term" value="F:DNA-directed RNA polymerase activity"/>
    <property type="evidence" value="ECO:0007669"/>
    <property type="project" value="InterPro"/>
</dbReference>
<evidence type="ECO:0000256" key="3">
    <source>
        <dbReference type="ARBA" id="ARBA00022833"/>
    </source>
</evidence>
<feature type="domain" description="Zinc finger CHC2-type" evidence="4">
    <location>
        <begin position="6"/>
        <end position="54"/>
    </location>
</feature>
<dbReference type="GO" id="GO:0006269">
    <property type="term" value="P:DNA replication, synthesis of primer"/>
    <property type="evidence" value="ECO:0007669"/>
    <property type="project" value="TreeGrafter"/>
</dbReference>
<organism evidence="5 6">
    <name type="scientific">SAR92 clade bacterium</name>
    <dbReference type="NCBI Taxonomy" id="2315479"/>
    <lineage>
        <taxon>Bacteria</taxon>
        <taxon>Pseudomonadati</taxon>
        <taxon>Pseudomonadota</taxon>
        <taxon>Gammaproteobacteria</taxon>
        <taxon>Cellvibrionales</taxon>
        <taxon>Porticoccaceae</taxon>
        <taxon>SAR92 clade</taxon>
    </lineage>
</organism>
<dbReference type="GO" id="GO:0003677">
    <property type="term" value="F:DNA binding"/>
    <property type="evidence" value="ECO:0007669"/>
    <property type="project" value="InterPro"/>
</dbReference>
<dbReference type="InterPro" id="IPR050219">
    <property type="entry name" value="DnaG_primase"/>
</dbReference>
<dbReference type="PANTHER" id="PTHR30313">
    <property type="entry name" value="DNA PRIMASE"/>
    <property type="match status" value="1"/>
</dbReference>
<dbReference type="PANTHER" id="PTHR30313:SF2">
    <property type="entry name" value="DNA PRIMASE"/>
    <property type="match status" value="1"/>
</dbReference>
<keyword evidence="3" id="KW-0862">Zinc</keyword>
<evidence type="ECO:0000313" key="5">
    <source>
        <dbReference type="EMBL" id="RZO08164.1"/>
    </source>
</evidence>
<keyword evidence="2" id="KW-0863">Zinc-finger</keyword>
<sequence length="54" mass="6073">MAGLIPQSFIDELLDRTDIVELINTRVSLKKTGKNYSACCPFHEEKSPSFTVTQ</sequence>
<feature type="non-terminal residue" evidence="5">
    <location>
        <position position="54"/>
    </location>
</feature>
<dbReference type="Gene3D" id="3.90.580.10">
    <property type="entry name" value="Zinc finger, CHC2-type domain"/>
    <property type="match status" value="1"/>
</dbReference>
<evidence type="ECO:0000259" key="4">
    <source>
        <dbReference type="Pfam" id="PF01807"/>
    </source>
</evidence>
<dbReference type="EMBL" id="SHBO01000006">
    <property type="protein sequence ID" value="RZO08164.1"/>
    <property type="molecule type" value="Genomic_DNA"/>
</dbReference>
<evidence type="ECO:0000313" key="6">
    <source>
        <dbReference type="Proteomes" id="UP000318148"/>
    </source>
</evidence>
<protein>
    <submittedName>
        <fullName evidence="5">DNA primase</fullName>
    </submittedName>
</protein>
<keyword evidence="1" id="KW-0479">Metal-binding</keyword>
<gene>
    <name evidence="5" type="ORF">EVB02_00815</name>
</gene>
<evidence type="ECO:0000256" key="1">
    <source>
        <dbReference type="ARBA" id="ARBA00022723"/>
    </source>
</evidence>
<name>A0A520LNJ5_9GAMM</name>
<dbReference type="Proteomes" id="UP000318148">
    <property type="component" value="Unassembled WGS sequence"/>
</dbReference>
<reference evidence="5 6" key="1">
    <citation type="submission" date="2019-02" db="EMBL/GenBank/DDBJ databases">
        <title>Prokaryotic population dynamics and viral predation in marine succession experiment using metagenomics: the confinement effect.</title>
        <authorList>
            <person name="Haro-Moreno J.M."/>
            <person name="Rodriguez-Valera F."/>
            <person name="Lopez-Perez M."/>
        </authorList>
    </citation>
    <scope>NUCLEOTIDE SEQUENCE [LARGE SCALE GENOMIC DNA]</scope>
    <source>
        <strain evidence="5">MED-G169</strain>
    </source>
</reference>
<dbReference type="InterPro" id="IPR036977">
    <property type="entry name" value="DNA_primase_Znf_CHC2"/>
</dbReference>
<dbReference type="Pfam" id="PF01807">
    <property type="entry name" value="Zn_ribbon_DnaG"/>
    <property type="match status" value="1"/>
</dbReference>
<dbReference type="GO" id="GO:0008270">
    <property type="term" value="F:zinc ion binding"/>
    <property type="evidence" value="ECO:0007669"/>
    <property type="project" value="UniProtKB-KW"/>
</dbReference>
<dbReference type="AlphaFoldDB" id="A0A520LNJ5"/>